<dbReference type="GO" id="GO:0005886">
    <property type="term" value="C:plasma membrane"/>
    <property type="evidence" value="ECO:0007669"/>
    <property type="project" value="InterPro"/>
</dbReference>
<evidence type="ECO:0000256" key="2">
    <source>
        <dbReference type="SAM" id="SignalP"/>
    </source>
</evidence>
<dbReference type="RefSeq" id="WP_172841997.1">
    <property type="nucleotide sequence ID" value="NZ_LT670844.1"/>
</dbReference>
<evidence type="ECO:0000313" key="4">
    <source>
        <dbReference type="EMBL" id="SHJ83476.1"/>
    </source>
</evidence>
<feature type="signal peptide" evidence="2">
    <location>
        <begin position="1"/>
        <end position="25"/>
    </location>
</feature>
<dbReference type="Pfam" id="PF02608">
    <property type="entry name" value="Bmp"/>
    <property type="match status" value="1"/>
</dbReference>
<dbReference type="AlphaFoldDB" id="A0A1M6MJ95"/>
<accession>A0A1M6MJ95</accession>
<feature type="chain" id="PRO_5012477735" evidence="2">
    <location>
        <begin position="26"/>
        <end position="359"/>
    </location>
</feature>
<reference evidence="4 5" key="1">
    <citation type="submission" date="2016-11" db="EMBL/GenBank/DDBJ databases">
        <authorList>
            <person name="Jaros S."/>
            <person name="Januszkiewicz K."/>
            <person name="Wedrychowicz H."/>
        </authorList>
    </citation>
    <scope>NUCLEOTIDE SEQUENCE [LARGE SCALE GENOMIC DNA]</scope>
    <source>
        <strain evidence="4 5">GAS499</strain>
    </source>
</reference>
<sequence length="359" mass="37656">MKRLMALGIACAALAGLFAMGPAVAEDKPLTVGAIYVGSVNDYGYNRAMKDGLEEMKKNIPGLKLIEAENVPETAESERIMEGMIQQGAKLIFATSFGHQQFAFNLAKTHPDVVFEHAGGWMQAPNFGNFFGATQSAWYPMGVAAGKMTKSNTLGFVVGVPIGYALGNVNAFEMGARSVNPNAVTRVVVTGGWSDKAKEAVAANALIDQGADVVTMHVDSPATIIQTAESRGVYSIGFQSTEARALAPKGWLTGLGFTWGQFMTATAKSVIAGTFKPAMVRLGLGEGMMAVAPFGPAVPPDVRALVEASAAKISGGFNPFTGPITDNSGAVRIKDGESWGGDKMGSFDWYVEGVIGKAK</sequence>
<dbReference type="EMBL" id="LT670844">
    <property type="protein sequence ID" value="SHJ83476.1"/>
    <property type="molecule type" value="Genomic_DNA"/>
</dbReference>
<dbReference type="InterPro" id="IPR003760">
    <property type="entry name" value="PnrA-like"/>
</dbReference>
<evidence type="ECO:0000313" key="5">
    <source>
        <dbReference type="Proteomes" id="UP000189935"/>
    </source>
</evidence>
<name>A0A1M6MJ95_9BRAD</name>
<evidence type="ECO:0000256" key="1">
    <source>
        <dbReference type="ARBA" id="ARBA00022729"/>
    </source>
</evidence>
<keyword evidence="1 2" id="KW-0732">Signal</keyword>
<dbReference type="Gene3D" id="3.40.50.2300">
    <property type="match status" value="2"/>
</dbReference>
<evidence type="ECO:0000259" key="3">
    <source>
        <dbReference type="Pfam" id="PF02608"/>
    </source>
</evidence>
<dbReference type="PANTHER" id="PTHR43208">
    <property type="entry name" value="ABC TRANSPORTER SUBSTRATE-BINDING PROTEIN"/>
    <property type="match status" value="1"/>
</dbReference>
<dbReference type="PANTHER" id="PTHR43208:SF1">
    <property type="entry name" value="ABC TRANSPORTER SUBSTRATE-BINDING PROTEIN"/>
    <property type="match status" value="1"/>
</dbReference>
<dbReference type="Proteomes" id="UP000189935">
    <property type="component" value="Chromosome I"/>
</dbReference>
<organism evidence="4 5">
    <name type="scientific">Bradyrhizobium lablabi</name>
    <dbReference type="NCBI Taxonomy" id="722472"/>
    <lineage>
        <taxon>Bacteria</taxon>
        <taxon>Pseudomonadati</taxon>
        <taxon>Pseudomonadota</taxon>
        <taxon>Alphaproteobacteria</taxon>
        <taxon>Hyphomicrobiales</taxon>
        <taxon>Nitrobacteraceae</taxon>
        <taxon>Bradyrhizobium</taxon>
    </lineage>
</organism>
<feature type="domain" description="ABC transporter substrate-binding protein PnrA-like" evidence="3">
    <location>
        <begin position="31"/>
        <end position="288"/>
    </location>
</feature>
<proteinExistence type="predicted"/>
<keyword evidence="4" id="KW-0762">Sugar transport</keyword>
<protein>
    <submittedName>
        <fullName evidence="4">Simple sugar transport system substrate-binding protein/basic membrane protein A</fullName>
    </submittedName>
</protein>
<gene>
    <name evidence="4" type="ORF">SAMN05444159_1635</name>
</gene>
<dbReference type="CDD" id="cd19963">
    <property type="entry name" value="PBP1_BMP-like"/>
    <property type="match status" value="1"/>
</dbReference>
<keyword evidence="4" id="KW-0813">Transport</keyword>
<dbReference type="InterPro" id="IPR052910">
    <property type="entry name" value="ABC-Purine-Binding"/>
</dbReference>